<organism evidence="1 2">
    <name type="scientific">Trichuris muris</name>
    <name type="common">Mouse whipworm</name>
    <dbReference type="NCBI Taxonomy" id="70415"/>
    <lineage>
        <taxon>Eukaryota</taxon>
        <taxon>Metazoa</taxon>
        <taxon>Ecdysozoa</taxon>
        <taxon>Nematoda</taxon>
        <taxon>Enoplea</taxon>
        <taxon>Dorylaimia</taxon>
        <taxon>Trichinellida</taxon>
        <taxon>Trichuridae</taxon>
        <taxon>Trichuris</taxon>
    </lineage>
</organism>
<evidence type="ECO:0000313" key="1">
    <source>
        <dbReference type="Proteomes" id="UP000046395"/>
    </source>
</evidence>
<dbReference type="WBParaSite" id="TMUE_0000001851.1">
    <property type="protein sequence ID" value="TMUE_0000001851.1"/>
    <property type="gene ID" value="WBGene00297720"/>
</dbReference>
<dbReference type="AlphaFoldDB" id="A0A5S6Q3P1"/>
<protein>
    <submittedName>
        <fullName evidence="2">Uncharacterized protein</fullName>
    </submittedName>
</protein>
<proteinExistence type="predicted"/>
<sequence length="107" mass="12033">MRIQHHRRSNPVLPRKVERFLPNFKPSISAAAVAAITARFAYLQRHSAFLPCWRVVGASSARAPLIGPFPPREGERARPMPSCEKCCPAGLPLDTMHFTQRKVQICE</sequence>
<name>A0A5S6Q3P1_TRIMR</name>
<keyword evidence="1" id="KW-1185">Reference proteome</keyword>
<dbReference type="Proteomes" id="UP000046395">
    <property type="component" value="Unassembled WGS sequence"/>
</dbReference>
<accession>A0A5S6Q3P1</accession>
<evidence type="ECO:0000313" key="2">
    <source>
        <dbReference type="WBParaSite" id="TMUE_0000001851.1"/>
    </source>
</evidence>
<reference evidence="2" key="1">
    <citation type="submission" date="2019-12" db="UniProtKB">
        <authorList>
            <consortium name="WormBaseParasite"/>
        </authorList>
    </citation>
    <scope>IDENTIFICATION</scope>
</reference>